<reference evidence="3 4" key="1">
    <citation type="journal article" date="2015" name="Genome Biol. Evol.">
        <title>Comparative Genomics of a Bacterivorous Green Alga Reveals Evolutionary Causalities and Consequences of Phago-Mixotrophic Mode of Nutrition.</title>
        <authorList>
            <person name="Burns J.A."/>
            <person name="Paasch A."/>
            <person name="Narechania A."/>
            <person name="Kim E."/>
        </authorList>
    </citation>
    <scope>NUCLEOTIDE SEQUENCE [LARGE SCALE GENOMIC DNA]</scope>
    <source>
        <strain evidence="3 4">PLY_AMNH</strain>
    </source>
</reference>
<feature type="region of interest" description="Disordered" evidence="2">
    <location>
        <begin position="230"/>
        <end position="251"/>
    </location>
</feature>
<keyword evidence="4" id="KW-1185">Reference proteome</keyword>
<comment type="caution">
    <text evidence="3">The sequence shown here is derived from an EMBL/GenBank/DDBJ whole genome shotgun (WGS) entry which is preliminary data.</text>
</comment>
<feature type="coiled-coil region" evidence="1">
    <location>
        <begin position="391"/>
        <end position="418"/>
    </location>
</feature>
<accession>A0AAE0C6G5</accession>
<proteinExistence type="predicted"/>
<dbReference type="AlphaFoldDB" id="A0AAE0C6G5"/>
<protein>
    <submittedName>
        <fullName evidence="3">Uncharacterized protein</fullName>
    </submittedName>
</protein>
<evidence type="ECO:0000256" key="2">
    <source>
        <dbReference type="SAM" id="MobiDB-lite"/>
    </source>
</evidence>
<dbReference type="EMBL" id="LGRX02027467">
    <property type="protein sequence ID" value="KAK3249313.1"/>
    <property type="molecule type" value="Genomic_DNA"/>
</dbReference>
<dbReference type="Proteomes" id="UP001190700">
    <property type="component" value="Unassembled WGS sequence"/>
</dbReference>
<evidence type="ECO:0000313" key="3">
    <source>
        <dbReference type="EMBL" id="KAK3249313.1"/>
    </source>
</evidence>
<sequence>MSKKKAEGNDGDTFVDKKKAHDTWMKIVRNVEKYTDEPDLKTLDEKFVTINKLKYQVAFLGSTHDATEQKKIMCIGGKGKANSKGNLQDVQISYAFRTIKKEYAGNPFVQKYKGNLYESFVAVNNHGERDNYTKAPIALSERINEDGKLETDISQKKSFKWSEFDNFPEGSTHPVTCIRFYHNQIRPRSGTASKKTQQVLSCAQLETESVKGGKRKECPSLEKNAVTHNNKRKKGTGSIHFPCKGRGSQSVSLEGARESSMQGMYEKYVSARITELTDAIPGNDYLVPAGVFHLPDKNGHSVISTDDVPSTLKWITKADMKNSETVSQDIRQSLQLNVENVPADPARTSGKTELLIQPAVDQANHVVCEATKDPPENAMNAIAHKIALGVEKEYLKAIAILTERVEDLNSKLESQTTLLLRAIKGVRKDIRAQSRLRLSDKQT</sequence>
<gene>
    <name evidence="3" type="ORF">CYMTET_41258</name>
</gene>
<organism evidence="3 4">
    <name type="scientific">Cymbomonas tetramitiformis</name>
    <dbReference type="NCBI Taxonomy" id="36881"/>
    <lineage>
        <taxon>Eukaryota</taxon>
        <taxon>Viridiplantae</taxon>
        <taxon>Chlorophyta</taxon>
        <taxon>Pyramimonadophyceae</taxon>
        <taxon>Pyramimonadales</taxon>
        <taxon>Pyramimonadaceae</taxon>
        <taxon>Cymbomonas</taxon>
    </lineage>
</organism>
<evidence type="ECO:0000313" key="4">
    <source>
        <dbReference type="Proteomes" id="UP001190700"/>
    </source>
</evidence>
<evidence type="ECO:0000256" key="1">
    <source>
        <dbReference type="SAM" id="Coils"/>
    </source>
</evidence>
<name>A0AAE0C6G5_9CHLO</name>
<keyword evidence="1" id="KW-0175">Coiled coil</keyword>